<reference evidence="2 3" key="1">
    <citation type="submission" date="2011-04" db="EMBL/GenBank/DDBJ databases">
        <authorList>
            <person name="Muzny D."/>
            <person name="Qin X."/>
            <person name="Deng J."/>
            <person name="Jiang H."/>
            <person name="Liu Y."/>
            <person name="Qu J."/>
            <person name="Song X.-Z."/>
            <person name="Zhang L."/>
            <person name="Thornton R."/>
            <person name="Coyle M."/>
            <person name="Francisco L."/>
            <person name="Jackson L."/>
            <person name="Javaid M."/>
            <person name="Korchina V."/>
            <person name="Kovar C."/>
            <person name="Mata R."/>
            <person name="Mathew T."/>
            <person name="Ngo R."/>
            <person name="Nguyen L."/>
            <person name="Nguyen N."/>
            <person name="Okwuonu G."/>
            <person name="Ongeri F."/>
            <person name="Pham C."/>
            <person name="Simmons D."/>
            <person name="Wilczek-Boney K."/>
            <person name="Hale W."/>
            <person name="Jakkamsetti A."/>
            <person name="Pham P."/>
            <person name="Ruth R."/>
            <person name="San Lucas F."/>
            <person name="Warren J."/>
            <person name="Zhang J."/>
            <person name="Zhao Z."/>
            <person name="Zhou C."/>
            <person name="Zhu D."/>
            <person name="Lee S."/>
            <person name="Bess C."/>
            <person name="Blankenburg K."/>
            <person name="Forbes L."/>
            <person name="Fu Q."/>
            <person name="Gubbala S."/>
            <person name="Hirani K."/>
            <person name="Jayaseelan J.C."/>
            <person name="Lara F."/>
            <person name="Munidasa M."/>
            <person name="Palculict T."/>
            <person name="Patil S."/>
            <person name="Pu L.-L."/>
            <person name="Saada N."/>
            <person name="Tang L."/>
            <person name="Weissenberger G."/>
            <person name="Zhu Y."/>
            <person name="Hemphill L."/>
            <person name="Shang Y."/>
            <person name="Youmans B."/>
            <person name="Ayvaz T."/>
            <person name="Ross M."/>
            <person name="Santibanez J."/>
            <person name="Aqrawi P."/>
            <person name="Gross S."/>
            <person name="Joshi V."/>
            <person name="Fowler G."/>
            <person name="Nazareth L."/>
            <person name="Reid J."/>
            <person name="Worley K."/>
            <person name="Petrosino J."/>
            <person name="Highlander S."/>
            <person name="Gibbs R."/>
        </authorList>
    </citation>
    <scope>NUCLEOTIDE SEQUENCE [LARGE SCALE GENOMIC DNA]</scope>
    <source>
        <strain evidence="2 3">2681</strain>
    </source>
</reference>
<gene>
    <name evidence="2" type="ORF">HMPREF9372_2630</name>
</gene>
<proteinExistence type="predicted"/>
<accession>F9DUZ9</accession>
<name>F9DUZ9_9BACL</name>
<feature type="compositionally biased region" description="Polar residues" evidence="1">
    <location>
        <begin position="48"/>
        <end position="62"/>
    </location>
</feature>
<comment type="caution">
    <text evidence="2">The sequence shown here is derived from an EMBL/GenBank/DDBJ whole genome shotgun (WGS) entry which is preliminary data.</text>
</comment>
<feature type="compositionally biased region" description="Basic residues" evidence="1">
    <location>
        <begin position="22"/>
        <end position="33"/>
    </location>
</feature>
<evidence type="ECO:0000256" key="1">
    <source>
        <dbReference type="SAM" id="MobiDB-lite"/>
    </source>
</evidence>
<organism evidence="2 3">
    <name type="scientific">Sporosarcina newyorkensis 2681</name>
    <dbReference type="NCBI Taxonomy" id="1027292"/>
    <lineage>
        <taxon>Bacteria</taxon>
        <taxon>Bacillati</taxon>
        <taxon>Bacillota</taxon>
        <taxon>Bacilli</taxon>
        <taxon>Bacillales</taxon>
        <taxon>Caryophanaceae</taxon>
        <taxon>Sporosarcina</taxon>
    </lineage>
</organism>
<feature type="compositionally biased region" description="Polar residues" evidence="1">
    <location>
        <begin position="7"/>
        <end position="20"/>
    </location>
</feature>
<dbReference type="HOGENOM" id="CLU_1721211_0_0_9"/>
<dbReference type="EMBL" id="AFPZ01000079">
    <property type="protein sequence ID" value="EGQ23784.1"/>
    <property type="molecule type" value="Genomic_DNA"/>
</dbReference>
<sequence length="152" mass="17239">MMKNEFQDSTQPIGQNNVYKQGNRKKPIKRRKNCGCGVSKEFRDQLQKKSASPNSVYMQPTNHLTGVEKEGNISKEFEGLPIIPAKLLEEMNVDINTASAKTKRSIAPKKLTAAETEVLRPYPIPIDEIVSKDQKNLKEKFIDLMKRMSSSE</sequence>
<dbReference type="Proteomes" id="UP000005316">
    <property type="component" value="Unassembled WGS sequence"/>
</dbReference>
<protein>
    <submittedName>
        <fullName evidence="2">Uncharacterized protein</fullName>
    </submittedName>
</protein>
<evidence type="ECO:0000313" key="3">
    <source>
        <dbReference type="Proteomes" id="UP000005316"/>
    </source>
</evidence>
<dbReference type="AlphaFoldDB" id="F9DUZ9"/>
<feature type="region of interest" description="Disordered" evidence="1">
    <location>
        <begin position="1"/>
        <end position="62"/>
    </location>
</feature>
<evidence type="ECO:0000313" key="2">
    <source>
        <dbReference type="EMBL" id="EGQ23784.1"/>
    </source>
</evidence>